<comment type="pathway">
    <text evidence="3 16">Phospholipid metabolism; CDP-diacylglycerol biosynthesis; CDP-diacylglycerol from sn-glycerol 3-phosphate: step 3/3.</text>
</comment>
<keyword evidence="13 18" id="KW-0472">Membrane</keyword>
<dbReference type="GO" id="GO:0016024">
    <property type="term" value="P:CDP-diacylglycerol biosynthetic process"/>
    <property type="evidence" value="ECO:0007669"/>
    <property type="project" value="UniProtKB-UniPathway"/>
</dbReference>
<comment type="subcellular location">
    <subcellularLocation>
        <location evidence="2">Membrane</location>
        <topology evidence="2">Multi-pass membrane protein</topology>
    </subcellularLocation>
</comment>
<evidence type="ECO:0000256" key="3">
    <source>
        <dbReference type="ARBA" id="ARBA00005119"/>
    </source>
</evidence>
<evidence type="ECO:0000256" key="1">
    <source>
        <dbReference type="ARBA" id="ARBA00001698"/>
    </source>
</evidence>
<organism evidence="19">
    <name type="scientific">Hemiselmis andersenii</name>
    <name type="common">Cryptophyte alga</name>
    <dbReference type="NCBI Taxonomy" id="464988"/>
    <lineage>
        <taxon>Eukaryota</taxon>
        <taxon>Cryptophyceae</taxon>
        <taxon>Cryptomonadales</taxon>
        <taxon>Hemiselmidaceae</taxon>
        <taxon>Hemiselmis</taxon>
    </lineage>
</organism>
<feature type="transmembrane region" description="Helical" evidence="18">
    <location>
        <begin position="382"/>
        <end position="408"/>
    </location>
</feature>
<dbReference type="EC" id="2.7.7.41" evidence="6 16"/>
<dbReference type="PROSITE" id="PS01315">
    <property type="entry name" value="CDS"/>
    <property type="match status" value="1"/>
</dbReference>
<feature type="transmembrane region" description="Helical" evidence="18">
    <location>
        <begin position="429"/>
        <end position="448"/>
    </location>
</feature>
<protein>
    <recommendedName>
        <fullName evidence="6 16">Phosphatidate cytidylyltransferase</fullName>
        <ecNumber evidence="6 16">2.7.7.41</ecNumber>
    </recommendedName>
</protein>
<feature type="transmembrane region" description="Helical" evidence="18">
    <location>
        <begin position="328"/>
        <end position="346"/>
    </location>
</feature>
<dbReference type="InterPro" id="IPR000374">
    <property type="entry name" value="PC_trans"/>
</dbReference>
<evidence type="ECO:0000256" key="17">
    <source>
        <dbReference type="SAM" id="MobiDB-lite"/>
    </source>
</evidence>
<keyword evidence="9 16" id="KW-0812">Transmembrane</keyword>
<dbReference type="PANTHER" id="PTHR47101:SF1">
    <property type="entry name" value="PHOSPHATIDATE CYTIDYLYLTRANSFERASE 4, CHLOROPLASTIC"/>
    <property type="match status" value="1"/>
</dbReference>
<evidence type="ECO:0000256" key="16">
    <source>
        <dbReference type="RuleBase" id="RU003938"/>
    </source>
</evidence>
<keyword evidence="12" id="KW-0443">Lipid metabolism</keyword>
<keyword evidence="14" id="KW-0594">Phospholipid biosynthesis</keyword>
<keyword evidence="7" id="KW-0444">Lipid biosynthesis</keyword>
<accession>A0A7S1GWF1</accession>
<comment type="catalytic activity">
    <reaction evidence="1 16">
        <text>a 1,2-diacyl-sn-glycero-3-phosphate + CTP + H(+) = a CDP-1,2-diacyl-sn-glycerol + diphosphate</text>
        <dbReference type="Rhea" id="RHEA:16229"/>
        <dbReference type="ChEBI" id="CHEBI:15378"/>
        <dbReference type="ChEBI" id="CHEBI:33019"/>
        <dbReference type="ChEBI" id="CHEBI:37563"/>
        <dbReference type="ChEBI" id="CHEBI:58332"/>
        <dbReference type="ChEBI" id="CHEBI:58608"/>
        <dbReference type="EC" id="2.7.7.41"/>
    </reaction>
</comment>
<feature type="transmembrane region" description="Helical" evidence="18">
    <location>
        <begin position="454"/>
        <end position="473"/>
    </location>
</feature>
<dbReference type="PANTHER" id="PTHR47101">
    <property type="entry name" value="PHOSPHATIDATE CYTIDYLYLTRANSFERASE 5, CHLOROPLASTIC"/>
    <property type="match status" value="1"/>
</dbReference>
<proteinExistence type="inferred from homology"/>
<keyword evidence="15" id="KW-1208">Phospholipid metabolism</keyword>
<evidence type="ECO:0000256" key="9">
    <source>
        <dbReference type="ARBA" id="ARBA00022692"/>
    </source>
</evidence>
<comment type="pathway">
    <text evidence="4">Lipid metabolism.</text>
</comment>
<gene>
    <name evidence="19" type="ORF">HAND00432_LOCUS7175</name>
</gene>
<evidence type="ECO:0000256" key="2">
    <source>
        <dbReference type="ARBA" id="ARBA00004141"/>
    </source>
</evidence>
<evidence type="ECO:0000256" key="7">
    <source>
        <dbReference type="ARBA" id="ARBA00022516"/>
    </source>
</evidence>
<comment type="similarity">
    <text evidence="5 16">Belongs to the CDS family.</text>
</comment>
<evidence type="ECO:0000256" key="5">
    <source>
        <dbReference type="ARBA" id="ARBA00010185"/>
    </source>
</evidence>
<dbReference type="Pfam" id="PF01148">
    <property type="entry name" value="CTP_transf_1"/>
    <property type="match status" value="1"/>
</dbReference>
<evidence type="ECO:0000256" key="11">
    <source>
        <dbReference type="ARBA" id="ARBA00022989"/>
    </source>
</evidence>
<evidence type="ECO:0000256" key="10">
    <source>
        <dbReference type="ARBA" id="ARBA00022695"/>
    </source>
</evidence>
<evidence type="ECO:0000256" key="15">
    <source>
        <dbReference type="ARBA" id="ARBA00023264"/>
    </source>
</evidence>
<evidence type="ECO:0000256" key="8">
    <source>
        <dbReference type="ARBA" id="ARBA00022679"/>
    </source>
</evidence>
<dbReference type="GO" id="GO:0016020">
    <property type="term" value="C:membrane"/>
    <property type="evidence" value="ECO:0007669"/>
    <property type="project" value="UniProtKB-SubCell"/>
</dbReference>
<evidence type="ECO:0000313" key="19">
    <source>
        <dbReference type="EMBL" id="CAD8952639.1"/>
    </source>
</evidence>
<keyword evidence="11 18" id="KW-1133">Transmembrane helix</keyword>
<feature type="region of interest" description="Disordered" evidence="17">
    <location>
        <begin position="122"/>
        <end position="141"/>
    </location>
</feature>
<keyword evidence="8 16" id="KW-0808">Transferase</keyword>
<evidence type="ECO:0000256" key="14">
    <source>
        <dbReference type="ARBA" id="ARBA00023209"/>
    </source>
</evidence>
<evidence type="ECO:0000256" key="4">
    <source>
        <dbReference type="ARBA" id="ARBA00005189"/>
    </source>
</evidence>
<name>A0A7S1GWF1_HEMAN</name>
<feature type="transmembrane region" description="Helical" evidence="18">
    <location>
        <begin position="223"/>
        <end position="251"/>
    </location>
</feature>
<evidence type="ECO:0000256" key="6">
    <source>
        <dbReference type="ARBA" id="ARBA00012487"/>
    </source>
</evidence>
<feature type="transmembrane region" description="Helical" evidence="18">
    <location>
        <begin position="170"/>
        <end position="187"/>
    </location>
</feature>
<dbReference type="UniPathway" id="UPA00557">
    <property type="reaction ID" value="UER00614"/>
</dbReference>
<sequence length="527" mass="56483">MPVPVLRSSRSPVYIRPSGHPECGWRLHTVPSGGRFGSLLRPLLAGMAEAGAQRKGSLVRGHPARGHSQRGNGWACLSAAALLCLVGQARGGSAAVGELRLGAFAPPPTMLKSLPLSRGPVSVGTLRNSRSLRRRSPDTSPRMSALSLPAVISPTAASFIIPRIALKQALLPIVVVVVLCVLAAVPLSPSLNAKVPVVPDDPESPEFEKQSKLKKALGLQRRVFTSVALGAVVSAWIFSGTWAFALVLAWVGSKGLLEYYNLAQASQDCRPAKKCGVTTLGLMMITACGTAYGLPFAYTDCVLPLAYIGIIAYLITLKRTEKATIADVQTTFMGIFYVGYLPSFWVRLRALGAIPASDVYAMMFTSKSSWLSAGPLWLYPDIFTQGAIVTWWTMISIAAADVGAYFTGKNFGKTKLSEATGITISPNKTVEGFFGGVALSCVFMTTGARLMRWPIWWLTGPAYGFMISSLGLLGDLTVSLFKRDAGVKDTGNVLPGHGGLLDRVDSYLLTAMPVYYFVKFISQWVKV</sequence>
<dbReference type="EMBL" id="HBFX01012097">
    <property type="protein sequence ID" value="CAD8952639.1"/>
    <property type="molecule type" value="Transcribed_RNA"/>
</dbReference>
<evidence type="ECO:0000256" key="12">
    <source>
        <dbReference type="ARBA" id="ARBA00023098"/>
    </source>
</evidence>
<feature type="transmembrane region" description="Helical" evidence="18">
    <location>
        <begin position="296"/>
        <end position="316"/>
    </location>
</feature>
<evidence type="ECO:0000256" key="13">
    <source>
        <dbReference type="ARBA" id="ARBA00023136"/>
    </source>
</evidence>
<keyword evidence="10 16" id="KW-0548">Nucleotidyltransferase</keyword>
<reference evidence="19" key="1">
    <citation type="submission" date="2021-01" db="EMBL/GenBank/DDBJ databases">
        <authorList>
            <person name="Corre E."/>
            <person name="Pelletier E."/>
            <person name="Niang G."/>
            <person name="Scheremetjew M."/>
            <person name="Finn R."/>
            <person name="Kale V."/>
            <person name="Holt S."/>
            <person name="Cochrane G."/>
            <person name="Meng A."/>
            <person name="Brown T."/>
            <person name="Cohen L."/>
        </authorList>
    </citation>
    <scope>NUCLEOTIDE SEQUENCE</scope>
    <source>
        <strain evidence="19">CCMP644</strain>
    </source>
</reference>
<dbReference type="AlphaFoldDB" id="A0A7S1GWF1"/>
<dbReference type="GO" id="GO:0004605">
    <property type="term" value="F:phosphatidate cytidylyltransferase activity"/>
    <property type="evidence" value="ECO:0007669"/>
    <property type="project" value="UniProtKB-EC"/>
</dbReference>
<evidence type="ECO:0000256" key="18">
    <source>
        <dbReference type="SAM" id="Phobius"/>
    </source>
</evidence>